<dbReference type="EMBL" id="OAPG01000004">
    <property type="protein sequence ID" value="SNX83608.1"/>
    <property type="molecule type" value="Genomic_DNA"/>
</dbReference>
<comment type="caution">
    <text evidence="2">The sequence shown here is derived from an EMBL/GenBank/DDBJ whole genome shotgun (WGS) entry which is preliminary data.</text>
</comment>
<proteinExistence type="predicted"/>
<evidence type="ECO:0000313" key="3">
    <source>
        <dbReference type="Proteomes" id="UP001294444"/>
    </source>
</evidence>
<evidence type="ECO:0000256" key="1">
    <source>
        <dbReference type="SAM" id="MobiDB-lite"/>
    </source>
</evidence>
<gene>
    <name evidence="2" type="ORF">MEPE_02315</name>
</gene>
<organism evidence="2 3">
    <name type="scientific">Melanopsichium pennsylvanicum</name>
    <dbReference type="NCBI Taxonomy" id="63383"/>
    <lineage>
        <taxon>Eukaryota</taxon>
        <taxon>Fungi</taxon>
        <taxon>Dikarya</taxon>
        <taxon>Basidiomycota</taxon>
        <taxon>Ustilaginomycotina</taxon>
        <taxon>Ustilaginomycetes</taxon>
        <taxon>Ustilaginales</taxon>
        <taxon>Ustilaginaceae</taxon>
        <taxon>Melanopsichium</taxon>
    </lineage>
</organism>
<dbReference type="Proteomes" id="UP001294444">
    <property type="component" value="Unassembled WGS sequence"/>
</dbReference>
<protein>
    <submittedName>
        <fullName evidence="2">Uncharacterized protein</fullName>
    </submittedName>
</protein>
<accession>A0AAJ5C4K0</accession>
<feature type="compositionally biased region" description="Pro residues" evidence="1">
    <location>
        <begin position="229"/>
        <end position="241"/>
    </location>
</feature>
<evidence type="ECO:0000313" key="2">
    <source>
        <dbReference type="EMBL" id="SNX83608.1"/>
    </source>
</evidence>
<keyword evidence="3" id="KW-1185">Reference proteome</keyword>
<sequence length="476" mass="52349">MKSGGAENLASTSLYPLCTTLLLQWSSSSIPISPPYNMPRSAAAAPTRRSARVASRVAVLCSMSMPSARSTPPCRCARTPNLSGECTPSNDMVLDPAVLANEHCLTSDAAVGLVLLALSPAHRSAPLLNLSGETQVVSHPVGEPLFRYVSPPASPLVDSAVETTPERDACWARKLARSITPSPILDPDDVVDDFLLGFRPRSASVVSDAYLRNARANPASAISPEPSRVTPPPARTPTPPPRQERYVPNQHNILDWCNTLSPVVLVCMVARRFWPDEWDVPATWELPARMKLNVLSRLTEGSAPWPTWTCLPCARLDIPCFPSTFADPTAPRGRVSRKCVRCAEVDHRNCERDSPRHPSHIYRGDAPAHLLAPGVRGVVRAHLITPDSMHGLGSIRSWDRTVDPRDRRWFLRVMENVWYADRTISRRLVMTVYDFLTRRADLRSEREPFESVAVAGGVPEPIGTRIPIPHDPPVPS</sequence>
<reference evidence="2" key="1">
    <citation type="submission" date="2023-10" db="EMBL/GenBank/DDBJ databases">
        <authorList>
            <person name="Guldener U."/>
        </authorList>
    </citation>
    <scope>NUCLEOTIDE SEQUENCE</scope>
    <source>
        <strain evidence="2">Mp4</strain>
    </source>
</reference>
<feature type="region of interest" description="Disordered" evidence="1">
    <location>
        <begin position="217"/>
        <end position="245"/>
    </location>
</feature>
<name>A0AAJ5C4K0_9BASI</name>
<dbReference type="AlphaFoldDB" id="A0AAJ5C4K0"/>